<reference evidence="1 2" key="1">
    <citation type="journal article" date="2015" name="Fungal Genet. Biol.">
        <title>Evolution of novel wood decay mechanisms in Agaricales revealed by the genome sequences of Fistulina hepatica and Cylindrobasidium torrendii.</title>
        <authorList>
            <person name="Floudas D."/>
            <person name="Held B.W."/>
            <person name="Riley R."/>
            <person name="Nagy L.G."/>
            <person name="Koehler G."/>
            <person name="Ransdell A.S."/>
            <person name="Younus H."/>
            <person name="Chow J."/>
            <person name="Chiniquy J."/>
            <person name="Lipzen A."/>
            <person name="Tritt A."/>
            <person name="Sun H."/>
            <person name="Haridas S."/>
            <person name="LaButti K."/>
            <person name="Ohm R.A."/>
            <person name="Kues U."/>
            <person name="Blanchette R.A."/>
            <person name="Grigoriev I.V."/>
            <person name="Minto R.E."/>
            <person name="Hibbett D.S."/>
        </authorList>
    </citation>
    <scope>NUCLEOTIDE SEQUENCE [LARGE SCALE GENOMIC DNA]</scope>
    <source>
        <strain evidence="1 2">FP15055 ss-10</strain>
    </source>
</reference>
<dbReference type="Gene3D" id="1.20.1280.50">
    <property type="match status" value="1"/>
</dbReference>
<dbReference type="InterPro" id="IPR036047">
    <property type="entry name" value="F-box-like_dom_sf"/>
</dbReference>
<accession>A0A0D7BP39</accession>
<evidence type="ECO:0000313" key="2">
    <source>
        <dbReference type="Proteomes" id="UP000054007"/>
    </source>
</evidence>
<name>A0A0D7BP39_9AGAR</name>
<keyword evidence="2" id="KW-1185">Reference proteome</keyword>
<dbReference type="AlphaFoldDB" id="A0A0D7BP39"/>
<gene>
    <name evidence="1" type="ORF">CYLTODRAFT_418359</name>
</gene>
<dbReference type="EMBL" id="KN880448">
    <property type="protein sequence ID" value="KIY71980.1"/>
    <property type="molecule type" value="Genomic_DNA"/>
</dbReference>
<dbReference type="STRING" id="1314674.A0A0D7BP39"/>
<organism evidence="1 2">
    <name type="scientific">Cylindrobasidium torrendii FP15055 ss-10</name>
    <dbReference type="NCBI Taxonomy" id="1314674"/>
    <lineage>
        <taxon>Eukaryota</taxon>
        <taxon>Fungi</taxon>
        <taxon>Dikarya</taxon>
        <taxon>Basidiomycota</taxon>
        <taxon>Agaricomycotina</taxon>
        <taxon>Agaricomycetes</taxon>
        <taxon>Agaricomycetidae</taxon>
        <taxon>Agaricales</taxon>
        <taxon>Marasmiineae</taxon>
        <taxon>Physalacriaceae</taxon>
        <taxon>Cylindrobasidium</taxon>
    </lineage>
</organism>
<protein>
    <submittedName>
        <fullName evidence="1">Uncharacterized protein</fullName>
    </submittedName>
</protein>
<evidence type="ECO:0000313" key="1">
    <source>
        <dbReference type="EMBL" id="KIY71980.1"/>
    </source>
</evidence>
<dbReference type="OrthoDB" id="3365698at2759"/>
<sequence length="502" mass="56807">MATSGCSPLASDVVSAPWMQGLLASNDAPSPTQLTTVAEALHPLRNHLARLDADVLLAELVLVQLQRSRKAVLQAIEPLEVVRHPMRIVPDDILALIFEFCAPWCRLDDISEASFPPLSSLNRTQAPWSLSQVCRNWRALALSLPQLWATCCVRRLDPWTDMDAVRRRIQRMLDRSSSWPRRLFIDFGQAGNVRFLQWALGVSPGWSCIRAYAGSDVLHEAFHRRPLPELRRLALWGRISHTEIDAPGLYHFKQDYRHYAHGGPEVQWDRITRYESEKSHPDCLYRLTSVKELAVKFRTEFLQEAERARTGASVVPTVLGSVSVLRITEPEDRRESSLSAIAFMFEQFAFPVLRTFVFHCSQSVRLAGIPSLPHTLENLSLSYELGMDVDAVYGLLQRASTVRALHLRGNGGSEVVRRMAANPSTLPMLYDLRVTEQWIRSWGRPLADLVDSRIKGCALRKLAIFVPSSAGEEGNKIDRILWGHIRDSGVQVTYHPNEEHKF</sequence>
<dbReference type="Proteomes" id="UP000054007">
    <property type="component" value="Unassembled WGS sequence"/>
</dbReference>
<dbReference type="SUPFAM" id="SSF81383">
    <property type="entry name" value="F-box domain"/>
    <property type="match status" value="1"/>
</dbReference>
<proteinExistence type="predicted"/>